<proteinExistence type="predicted"/>
<evidence type="ECO:0000313" key="2">
    <source>
        <dbReference type="EMBL" id="PWN31150.1"/>
    </source>
</evidence>
<protein>
    <submittedName>
        <fullName evidence="2">Uncharacterized protein</fullName>
    </submittedName>
</protein>
<keyword evidence="3" id="KW-1185">Reference proteome</keyword>
<dbReference type="GeneID" id="37027179"/>
<sequence length="294" mass="32248">MAEPRGKKKAGPSNKKGANPLKARLKGQTTAAGEGGASASGSTPGNDRDEEACGPLFEATLSGPLITLLFTSKANQHATLARIEAFYESASQARRYLSLEEAGKARLCQNYEAFNLPLSVAREWLREMRAKEEAGGEEEQEQEQDGQAVWWAAFVNAEEKELLTFLDERGVLTSPPRASSPSYLISSLVTQQSTSLPHERLHALYHLSELYRSLVTDHYSSLTKRARKAIETDLGMRGYGQTVWEDEWQAYVVHGEEEVGGGVAKGENGEARQALRETVREEGCRLGLGGTGFW</sequence>
<name>A0A316V0S2_9BASI</name>
<feature type="compositionally biased region" description="Basic residues" evidence="1">
    <location>
        <begin position="1"/>
        <end position="10"/>
    </location>
</feature>
<reference evidence="2 3" key="1">
    <citation type="journal article" date="2018" name="Mol. Biol. Evol.">
        <title>Broad Genomic Sampling Reveals a Smut Pathogenic Ancestry of the Fungal Clade Ustilaginomycotina.</title>
        <authorList>
            <person name="Kijpornyongpan T."/>
            <person name="Mondo S.J."/>
            <person name="Barry K."/>
            <person name="Sandor L."/>
            <person name="Lee J."/>
            <person name="Lipzen A."/>
            <person name="Pangilinan J."/>
            <person name="LaButti K."/>
            <person name="Hainaut M."/>
            <person name="Henrissat B."/>
            <person name="Grigoriev I.V."/>
            <person name="Spatafora J.W."/>
            <person name="Aime M.C."/>
        </authorList>
    </citation>
    <scope>NUCLEOTIDE SEQUENCE [LARGE SCALE GENOMIC DNA]</scope>
    <source>
        <strain evidence="2 3">MCA 5214</strain>
    </source>
</reference>
<dbReference type="EMBL" id="KZ819662">
    <property type="protein sequence ID" value="PWN31150.1"/>
    <property type="molecule type" value="Genomic_DNA"/>
</dbReference>
<dbReference type="STRING" id="1569628.A0A316V0S2"/>
<gene>
    <name evidence="2" type="ORF">BDZ90DRAFT_230146</name>
</gene>
<dbReference type="OrthoDB" id="10030313at2759"/>
<accession>A0A316V0S2</accession>
<evidence type="ECO:0000256" key="1">
    <source>
        <dbReference type="SAM" id="MobiDB-lite"/>
    </source>
</evidence>
<dbReference type="AlphaFoldDB" id="A0A316V0S2"/>
<feature type="region of interest" description="Disordered" evidence="1">
    <location>
        <begin position="1"/>
        <end position="52"/>
    </location>
</feature>
<dbReference type="RefSeq" id="XP_025365762.1">
    <property type="nucleotide sequence ID" value="XM_025505356.1"/>
</dbReference>
<dbReference type="Proteomes" id="UP000245884">
    <property type="component" value="Unassembled WGS sequence"/>
</dbReference>
<evidence type="ECO:0000313" key="3">
    <source>
        <dbReference type="Proteomes" id="UP000245884"/>
    </source>
</evidence>
<organism evidence="2 3">
    <name type="scientific">Jaminaea rosea</name>
    <dbReference type="NCBI Taxonomy" id="1569628"/>
    <lineage>
        <taxon>Eukaryota</taxon>
        <taxon>Fungi</taxon>
        <taxon>Dikarya</taxon>
        <taxon>Basidiomycota</taxon>
        <taxon>Ustilaginomycotina</taxon>
        <taxon>Exobasidiomycetes</taxon>
        <taxon>Microstromatales</taxon>
        <taxon>Microstromatales incertae sedis</taxon>
        <taxon>Jaminaea</taxon>
    </lineage>
</organism>